<dbReference type="Pfam" id="PF19578">
    <property type="entry name" value="DUF6090"/>
    <property type="match status" value="1"/>
</dbReference>
<dbReference type="EMBL" id="CP058595">
    <property type="protein sequence ID" value="QLG45466.1"/>
    <property type="molecule type" value="Genomic_DNA"/>
</dbReference>
<dbReference type="Proteomes" id="UP000509302">
    <property type="component" value="Chromosome"/>
</dbReference>
<evidence type="ECO:0000313" key="2">
    <source>
        <dbReference type="EMBL" id="QLG45466.1"/>
    </source>
</evidence>
<sequence>MIKFFRKIRQKLLSENKFSKYLIYAIGEIVLVVIGILIALQINNWNLTQQDRKTEKENLLSLQEEFSKNKTKIQEIIQQNNQNISGAEKMIQSFSSASKDTISEQIIAIYGSETFGTEINFEPETGVLTEIISSGQLKLIRNNELKHKLAGLQSKIDEIKQQEKEVLDYRIIAIKQMINEGNMERVYAYLGIRKAYVNTTFESTGIKSMLNSLPFLNQIVLYQSSSNVTNQAFYAPLNKEIEIILELITNRLKEL</sequence>
<keyword evidence="1" id="KW-0812">Transmembrane</keyword>
<name>A0A7H9APV7_9FLAO</name>
<protein>
    <submittedName>
        <fullName evidence="2">Uncharacterized protein</fullName>
    </submittedName>
</protein>
<proteinExistence type="predicted"/>
<reference evidence="2 3" key="1">
    <citation type="journal article" date="2006" name="Int. J. Syst. Evol. Microbiol.">
        <title>Costertonia aggregata gen. nov., sp. nov., a mesophilic marine bacterium of the family Flavobacteriaceae, isolated from a mature biofilm.</title>
        <authorList>
            <person name="Kwon K.K."/>
            <person name="Lee Y.K."/>
            <person name="Lee H.K."/>
        </authorList>
    </citation>
    <scope>NUCLEOTIDE SEQUENCE [LARGE SCALE GENOMIC DNA]</scope>
    <source>
        <strain evidence="2 3">KCCM 42265</strain>
    </source>
</reference>
<keyword evidence="1" id="KW-0472">Membrane</keyword>
<keyword evidence="1" id="KW-1133">Transmembrane helix</keyword>
<evidence type="ECO:0000313" key="3">
    <source>
        <dbReference type="Proteomes" id="UP000509302"/>
    </source>
</evidence>
<accession>A0A7H9APV7</accession>
<keyword evidence="3" id="KW-1185">Reference proteome</keyword>
<dbReference type="AlphaFoldDB" id="A0A7H9APV7"/>
<gene>
    <name evidence="2" type="ORF">HYG79_08950</name>
</gene>
<dbReference type="KEGG" id="cagg:HYG79_08950"/>
<dbReference type="InterPro" id="IPR045749">
    <property type="entry name" value="DUF6090"/>
</dbReference>
<evidence type="ECO:0000256" key="1">
    <source>
        <dbReference type="SAM" id="Phobius"/>
    </source>
</evidence>
<organism evidence="2 3">
    <name type="scientific">Costertonia aggregata</name>
    <dbReference type="NCBI Taxonomy" id="343403"/>
    <lineage>
        <taxon>Bacteria</taxon>
        <taxon>Pseudomonadati</taxon>
        <taxon>Bacteroidota</taxon>
        <taxon>Flavobacteriia</taxon>
        <taxon>Flavobacteriales</taxon>
        <taxon>Flavobacteriaceae</taxon>
        <taxon>Costertonia</taxon>
    </lineage>
</organism>
<feature type="transmembrane region" description="Helical" evidence="1">
    <location>
        <begin position="21"/>
        <end position="42"/>
    </location>
</feature>
<dbReference type="RefSeq" id="WP_179241755.1">
    <property type="nucleotide sequence ID" value="NZ_CP058595.1"/>
</dbReference>